<dbReference type="EMBL" id="AZGZ01000006">
    <property type="protein sequence ID" value="KZZ94539.1"/>
    <property type="molecule type" value="Genomic_DNA"/>
</dbReference>
<feature type="compositionally biased region" description="Basic residues" evidence="2">
    <location>
        <begin position="30"/>
        <end position="42"/>
    </location>
</feature>
<dbReference type="InterPro" id="IPR051522">
    <property type="entry name" value="ISC_assembly_LYR"/>
</dbReference>
<organism evidence="4 5">
    <name type="scientific">Ascosphaera apis ARSEF 7405</name>
    <dbReference type="NCBI Taxonomy" id="392613"/>
    <lineage>
        <taxon>Eukaryota</taxon>
        <taxon>Fungi</taxon>
        <taxon>Dikarya</taxon>
        <taxon>Ascomycota</taxon>
        <taxon>Pezizomycotina</taxon>
        <taxon>Eurotiomycetes</taxon>
        <taxon>Eurotiomycetidae</taxon>
        <taxon>Onygenales</taxon>
        <taxon>Ascosphaeraceae</taxon>
        <taxon>Ascosphaera</taxon>
    </lineage>
</organism>
<accession>A0A168AYT5</accession>
<dbReference type="GO" id="GO:1990221">
    <property type="term" value="C:L-cysteine desulfurase complex"/>
    <property type="evidence" value="ECO:0007669"/>
    <property type="project" value="TreeGrafter"/>
</dbReference>
<proteinExistence type="inferred from homology"/>
<dbReference type="CDD" id="cd20264">
    <property type="entry name" value="Complex1_LYR_LYRM4"/>
    <property type="match status" value="1"/>
</dbReference>
<comment type="similarity">
    <text evidence="1">Belongs to the complex I LYR family.</text>
</comment>
<comment type="caution">
    <text evidence="4">The sequence shown here is derived from an EMBL/GenBank/DDBJ whole genome shotgun (WGS) entry which is preliminary data.</text>
</comment>
<dbReference type="InterPro" id="IPR045297">
    <property type="entry name" value="Complex1_LYR_LYRM4"/>
</dbReference>
<dbReference type="VEuPathDB" id="FungiDB:AAP_01839"/>
<dbReference type="GO" id="GO:0016226">
    <property type="term" value="P:iron-sulfur cluster assembly"/>
    <property type="evidence" value="ECO:0007669"/>
    <property type="project" value="InterPro"/>
</dbReference>
<dbReference type="Proteomes" id="UP000242877">
    <property type="component" value="Unassembled WGS sequence"/>
</dbReference>
<feature type="compositionally biased region" description="Basic and acidic residues" evidence="2">
    <location>
        <begin position="184"/>
        <end position="195"/>
    </location>
</feature>
<evidence type="ECO:0000256" key="2">
    <source>
        <dbReference type="SAM" id="MobiDB-lite"/>
    </source>
</evidence>
<dbReference type="Pfam" id="PF05347">
    <property type="entry name" value="Complex1_LYR"/>
    <property type="match status" value="1"/>
</dbReference>
<dbReference type="InterPro" id="IPR008011">
    <property type="entry name" value="Complex1_LYR_dom"/>
</dbReference>
<feature type="compositionally biased region" description="Basic and acidic residues" evidence="2">
    <location>
        <begin position="20"/>
        <end position="29"/>
    </location>
</feature>
<evidence type="ECO:0000256" key="1">
    <source>
        <dbReference type="ARBA" id="ARBA00009508"/>
    </source>
</evidence>
<dbReference type="AlphaFoldDB" id="A0A168AYT5"/>
<dbReference type="OrthoDB" id="275715at2759"/>
<feature type="domain" description="Complex 1 LYR protein" evidence="3">
    <location>
        <begin position="88"/>
        <end position="143"/>
    </location>
</feature>
<evidence type="ECO:0000313" key="4">
    <source>
        <dbReference type="EMBL" id="KZZ94539.1"/>
    </source>
</evidence>
<keyword evidence="5" id="KW-1185">Reference proteome</keyword>
<dbReference type="GO" id="GO:0005739">
    <property type="term" value="C:mitochondrion"/>
    <property type="evidence" value="ECO:0007669"/>
    <property type="project" value="TreeGrafter"/>
</dbReference>
<dbReference type="PANTHER" id="PTHR13166:SF7">
    <property type="entry name" value="LYR MOTIF-CONTAINING PROTEIN 4"/>
    <property type="match status" value="1"/>
</dbReference>
<dbReference type="PANTHER" id="PTHR13166">
    <property type="entry name" value="PROTEIN C6ORF149"/>
    <property type="match status" value="1"/>
</dbReference>
<reference evidence="4 5" key="1">
    <citation type="journal article" date="2016" name="Genome Biol. Evol.">
        <title>Divergent and convergent evolution of fungal pathogenicity.</title>
        <authorList>
            <person name="Shang Y."/>
            <person name="Xiao G."/>
            <person name="Zheng P."/>
            <person name="Cen K."/>
            <person name="Zhan S."/>
            <person name="Wang C."/>
        </authorList>
    </citation>
    <scope>NUCLEOTIDE SEQUENCE [LARGE SCALE GENOMIC DNA]</scope>
    <source>
        <strain evidence="4 5">ARSEF 7405</strain>
    </source>
</reference>
<protein>
    <submittedName>
        <fullName evidence="4">Iron-sulfur cluster biosynthesis protein Isd11</fullName>
    </submittedName>
</protein>
<evidence type="ECO:0000259" key="3">
    <source>
        <dbReference type="Pfam" id="PF05347"/>
    </source>
</evidence>
<feature type="region of interest" description="Disordered" evidence="2">
    <location>
        <begin position="170"/>
        <end position="195"/>
    </location>
</feature>
<evidence type="ECO:0000313" key="5">
    <source>
        <dbReference type="Proteomes" id="UP000242877"/>
    </source>
</evidence>
<gene>
    <name evidence="4" type="ORF">AAP_01839</name>
</gene>
<feature type="region of interest" description="Disordered" evidence="2">
    <location>
        <begin position="1"/>
        <end position="46"/>
    </location>
</feature>
<sequence length="195" mass="22405">MTNEEEEEEKSKKNRLGLLQEEKKDDKDKKKGGKILRGRRRNYSPYTTATATATATALPSPTTPISIQQPKMSLATASPSPATAYHARSLLRSLLRQSNHFSAYNFREYAKRRTRDAFRENSHVSDPRQLQELLQYGLQELRMMRRQTLISQFYQLEKLVVEGGDPEGKMRIENRGGENSGALREGKEVEMERLM</sequence>
<name>A0A168AYT5_9EURO</name>